<comment type="caution">
    <text evidence="1">The sequence shown here is derived from an EMBL/GenBank/DDBJ whole genome shotgun (WGS) entry which is preliminary data.</text>
</comment>
<evidence type="ECO:0000313" key="2">
    <source>
        <dbReference type="Proteomes" id="UP001172386"/>
    </source>
</evidence>
<organism evidence="1 2">
    <name type="scientific">Neophaeococcomyces mojaviensis</name>
    <dbReference type="NCBI Taxonomy" id="3383035"/>
    <lineage>
        <taxon>Eukaryota</taxon>
        <taxon>Fungi</taxon>
        <taxon>Dikarya</taxon>
        <taxon>Ascomycota</taxon>
        <taxon>Pezizomycotina</taxon>
        <taxon>Eurotiomycetes</taxon>
        <taxon>Chaetothyriomycetidae</taxon>
        <taxon>Chaetothyriales</taxon>
        <taxon>Chaetothyriales incertae sedis</taxon>
        <taxon>Neophaeococcomyces</taxon>
    </lineage>
</organism>
<protein>
    <submittedName>
        <fullName evidence="1">GTPase-activating protein</fullName>
    </submittedName>
</protein>
<proteinExistence type="predicted"/>
<name>A0ACC3A5I3_9EURO</name>
<keyword evidence="2" id="KW-1185">Reference proteome</keyword>
<sequence>MIAPNHHLVTEPSGTAADPRLMSVNDQISSVKAVHSGEEKKHIVGDSTSASSGGFLDRPEDEDSSLHQVIRSISNAWRPSRQSYTSNLAKVDTSGEIDLDDPRLDPDQPGFDKKLWIRAFVHNLEDQGLKYPRSGFLFRNLSITGIGAEAQFQETVVSSVVAPLRKNEHASAQEKRILRNFEGMVNEGEMLLVLGRPGSGCSTFLKAICGELFGLKVVDGSVISYNGVDRKIFNKEFRGEAVYNQEQEKHFPHLTVGQTLEFAAAARAPASRLQGIARQQFSTQLASIAMSVFGLSHTRNTKVGNDFIRGVSGGERKRVSLAEMALAGAPIAAWDNSTRGLDSATALEFTHSLRSSSQYFGVAHAVAIYQASQSIYDTFDKVIVLYAGRQIYFGPTAKAKAYFENMGWFCPPRQTTGDFLTSVTNHSERKARQGYENLVPRTPDEFEKRWLESEDRKALLLEMESWEQHHDADKTYHRLHEARSEAKADHTRSRSPYTLSIPMQINLCIKRAYQRMWMDITSTVTAVLGNGIMALIVASIFYGAPQTTASLFSKSGLIFFAILLNALGSITEINLLYDQRPIVEKHNSYAFYHPWTEAAAGIVSDIPVKFATAVCFNIVIYFLGGLSYQASKFFVFFLFSFITTLAMSAIFRTMAAATKSISQAMALAGVFVLAIVTYTGYTIAPAYQHYWLFWISYINPVRYAYEALLVNEVHGTTYACANLVPTYGTGNNFACAVQGSVAGNRYVHGDAWASSSFEYSYSHIWRNLGILFAFTIAFWAMYLIATELNANSSSTAEFLVYRRGHQLVRSQDKGDEERITTEEPSTEAPGPGSAEPTENVLPPQRDIFTWRDVTLDITIAGEPRRLLDGVSGWVKPGTLTALMGVSGAGKTTLLDTLAQRMKVGVLTGDMLVNGKALPPSFQRSTGYVQQQDLHLETSSVREALRFSAQLRQPKTVSQKEKYQFVEEVIQMLGMEDFAEAVVGNPGEGLNVEQRKLLTIGVELAAKPDLLLFLDEPTSGLDSQSSWSICTFLRKLANSGQAILSTIHQPSAILFQEFDRLLFLAKGGRTVYFGDIGSSSHTLLDYFQRNGARSCGADENPAEYMLEIISKAEVDWPAVWKGSPESEGVQKELDRIARDTSNQAPKTSGGSTEFAIPLTSQIYHVTIRVFQQYWRTPSYVYGKLMLGGVYSYSWIVEIMLTFLVASALFIGFSFYLQKPSQTGIQNQIFAIFMVMSIFSTLVQQIMPRFVIQRSLYEVRERPSKAYSWIAFIFAQVVVEIPYQILMGVLVWACWYWPVFGRDKTAETVGILLLFCIQFFLFASTFAQMLISALPDAATAGTLATLMFSLTLTFNGVIQPPVALPGFWIFMYRVSPLTYFISGMGGAAIHGRDVRCTTKELAIFTPPSGQSCQAYMSEYLAAAPGYLLDPNSTNECRYCPLSTSDQYIAQSNIYYNQRWRNFGIIWGYIVFNIFATIALYYLARVRIWKSPEAKTLSMKVMLRHGRRALKFGKRMFSDKDEVPLAKKKTNDRVY</sequence>
<gene>
    <name evidence="1" type="primary">MDR1_3</name>
    <name evidence="1" type="ORF">H2198_005690</name>
</gene>
<reference evidence="1" key="1">
    <citation type="submission" date="2022-10" db="EMBL/GenBank/DDBJ databases">
        <title>Culturing micro-colonial fungi from biological soil crusts in the Mojave desert and describing Neophaeococcomyces mojavensis, and introducing the new genera and species Taxawa tesnikishii.</title>
        <authorList>
            <person name="Kurbessoian T."/>
            <person name="Stajich J.E."/>
        </authorList>
    </citation>
    <scope>NUCLEOTIDE SEQUENCE</scope>
    <source>
        <strain evidence="1">JES_112</strain>
    </source>
</reference>
<dbReference type="EMBL" id="JAPDRQ010000096">
    <property type="protein sequence ID" value="KAJ9655434.1"/>
    <property type="molecule type" value="Genomic_DNA"/>
</dbReference>
<accession>A0ACC3A5I3</accession>
<dbReference type="Proteomes" id="UP001172386">
    <property type="component" value="Unassembled WGS sequence"/>
</dbReference>
<evidence type="ECO:0000313" key="1">
    <source>
        <dbReference type="EMBL" id="KAJ9655434.1"/>
    </source>
</evidence>